<dbReference type="OrthoDB" id="6185147at2759"/>
<keyword evidence="3" id="KW-1185">Reference proteome</keyword>
<proteinExistence type="predicted"/>
<feature type="domain" description="Apple" evidence="1">
    <location>
        <begin position="1"/>
        <end position="70"/>
    </location>
</feature>
<evidence type="ECO:0000313" key="2">
    <source>
        <dbReference type="EMBL" id="VDI59910.1"/>
    </source>
</evidence>
<accession>A0A8B6G7J7</accession>
<name>A0A8B6G7J7_MYTGA</name>
<dbReference type="Gene3D" id="3.50.4.10">
    <property type="entry name" value="Hepatocyte Growth Factor"/>
    <property type="match status" value="1"/>
</dbReference>
<sequence>MNARVNLVGRDDDWIQTHGTQHTTFSECERYCLQDTACVAVHYESNYCFVYNKNTTVSPKDDATYSQKHCVDTQIKVQHSFVDQTTLSCNMIDPQYHTVGTDGDWIETHGTQHTSYDECERYWLQTEACQAVHYESKYCFVYNKKTSVSPKDDATYSQKHCVDTQSM</sequence>
<comment type="caution">
    <text evidence="2">The sequence shown here is derived from an EMBL/GenBank/DDBJ whole genome shotgun (WGS) entry which is preliminary data.</text>
</comment>
<dbReference type="AlphaFoldDB" id="A0A8B6G7J7"/>
<dbReference type="EMBL" id="UYJE01007984">
    <property type="protein sequence ID" value="VDI59910.1"/>
    <property type="molecule type" value="Genomic_DNA"/>
</dbReference>
<organism evidence="2 3">
    <name type="scientific">Mytilus galloprovincialis</name>
    <name type="common">Mediterranean mussel</name>
    <dbReference type="NCBI Taxonomy" id="29158"/>
    <lineage>
        <taxon>Eukaryota</taxon>
        <taxon>Metazoa</taxon>
        <taxon>Spiralia</taxon>
        <taxon>Lophotrochozoa</taxon>
        <taxon>Mollusca</taxon>
        <taxon>Bivalvia</taxon>
        <taxon>Autobranchia</taxon>
        <taxon>Pteriomorphia</taxon>
        <taxon>Mytilida</taxon>
        <taxon>Mytiloidea</taxon>
        <taxon>Mytilidae</taxon>
        <taxon>Mytilinae</taxon>
        <taxon>Mytilus</taxon>
    </lineage>
</organism>
<dbReference type="InterPro" id="IPR006583">
    <property type="entry name" value="PAN-3_domain"/>
</dbReference>
<dbReference type="InterPro" id="IPR003609">
    <property type="entry name" value="Pan_app"/>
</dbReference>
<dbReference type="Proteomes" id="UP000596742">
    <property type="component" value="Unassembled WGS sequence"/>
</dbReference>
<protein>
    <recommendedName>
        <fullName evidence="1">Apple domain-containing protein</fullName>
    </recommendedName>
</protein>
<gene>
    <name evidence="2" type="ORF">MGAL_10B092067</name>
</gene>
<dbReference type="Pfam" id="PF08277">
    <property type="entry name" value="PAN_3"/>
    <property type="match status" value="1"/>
</dbReference>
<evidence type="ECO:0000259" key="1">
    <source>
        <dbReference type="PROSITE" id="PS50948"/>
    </source>
</evidence>
<dbReference type="PROSITE" id="PS50948">
    <property type="entry name" value="PAN"/>
    <property type="match status" value="1"/>
</dbReference>
<evidence type="ECO:0000313" key="3">
    <source>
        <dbReference type="Proteomes" id="UP000596742"/>
    </source>
</evidence>
<reference evidence="2" key="1">
    <citation type="submission" date="2018-11" db="EMBL/GenBank/DDBJ databases">
        <authorList>
            <person name="Alioto T."/>
            <person name="Alioto T."/>
        </authorList>
    </citation>
    <scope>NUCLEOTIDE SEQUENCE</scope>
</reference>